<reference evidence="4 5" key="1">
    <citation type="submission" date="2023-01" db="EMBL/GenBank/DDBJ databases">
        <title>Analysis of 21 Apiospora genomes using comparative genomics revels a genus with tremendous synthesis potential of carbohydrate active enzymes and secondary metabolites.</title>
        <authorList>
            <person name="Sorensen T."/>
        </authorList>
    </citation>
    <scope>NUCLEOTIDE SEQUENCE [LARGE SCALE GENOMIC DNA]</scope>
    <source>
        <strain evidence="4 5">CBS 20057</strain>
    </source>
</reference>
<evidence type="ECO:0000256" key="2">
    <source>
        <dbReference type="ARBA" id="ARBA00022801"/>
    </source>
</evidence>
<evidence type="ECO:0000256" key="1">
    <source>
        <dbReference type="ARBA" id="ARBA00022729"/>
    </source>
</evidence>
<dbReference type="SUPFAM" id="SSF53474">
    <property type="entry name" value="alpha/beta-Hydrolases"/>
    <property type="match status" value="1"/>
</dbReference>
<dbReference type="InterPro" id="IPR002921">
    <property type="entry name" value="Fungal_lipase-type"/>
</dbReference>
<dbReference type="Pfam" id="PF01764">
    <property type="entry name" value="Lipase_3"/>
    <property type="match status" value="1"/>
</dbReference>
<sequence>MHTLTLRLHVMIVDQASFDTILHFAKYAGTYSTAPCKKPPQGAAVVAFAQNDTTKTQQTLFRNDGDKEIVLAFPGTIDIKDIGTDINFPQVPHPACDGCAVHEGVYEGWLSVADQTMGQVKDAKQATPNFQFIVVGHSLGGGLANMAFVDMQRAGIKVDRVVTFGELAVGNGKYADHVDSIAGATDDPSKPGMFMRVTHDNDGVPLLPPNALTSIIGQDFIQHRTEYWANDGPDGAAPNVSTTFRCYGQGSDACNTGQRGFGINTAHVFYPIHTRAGIRCIGTKSMATLLAAYRLPPCTTEHIGAVDGIEAMEDPMIRWCLQRNFTSESATRRRAGAGGGYDLPHWQYNMPGAGTNYQYEHLNIANEYQTIPYPYMGNQPGTGFDPGAYQSPSYMYPSLHSYMNEYSYPPQWGPYGY</sequence>
<dbReference type="CDD" id="cd00519">
    <property type="entry name" value="Lipase_3"/>
    <property type="match status" value="1"/>
</dbReference>
<name>A0ABR1R1D8_9PEZI</name>
<accession>A0ABR1R1D8</accession>
<dbReference type="PANTHER" id="PTHR46640">
    <property type="entry name" value="TRIACYLGLYCEROL LIPASE, PUTATIVE (AFU_ORTHOLOGUE AFUA_6G06510)-RELATED"/>
    <property type="match status" value="1"/>
</dbReference>
<keyword evidence="1" id="KW-0732">Signal</keyword>
<dbReference type="Gene3D" id="3.40.50.1820">
    <property type="entry name" value="alpha/beta hydrolase"/>
    <property type="match status" value="1"/>
</dbReference>
<dbReference type="InterPro" id="IPR051299">
    <property type="entry name" value="AB_hydrolase_lip/est"/>
</dbReference>
<dbReference type="PANTHER" id="PTHR46640:SF1">
    <property type="entry name" value="FUNGAL LIPASE-LIKE DOMAIN-CONTAINING PROTEIN-RELATED"/>
    <property type="match status" value="1"/>
</dbReference>
<comment type="caution">
    <text evidence="4">The sequence shown here is derived from an EMBL/GenBank/DDBJ whole genome shotgun (WGS) entry which is preliminary data.</text>
</comment>
<dbReference type="Proteomes" id="UP001396898">
    <property type="component" value="Unassembled WGS sequence"/>
</dbReference>
<keyword evidence="2" id="KW-0378">Hydrolase</keyword>
<dbReference type="EMBL" id="JAQQWI010000022">
    <property type="protein sequence ID" value="KAK7995903.1"/>
    <property type="molecule type" value="Genomic_DNA"/>
</dbReference>
<proteinExistence type="predicted"/>
<feature type="domain" description="Fungal lipase-type" evidence="3">
    <location>
        <begin position="70"/>
        <end position="210"/>
    </location>
</feature>
<keyword evidence="5" id="KW-1185">Reference proteome</keyword>
<protein>
    <recommendedName>
        <fullName evidence="3">Fungal lipase-type domain-containing protein</fullName>
    </recommendedName>
</protein>
<evidence type="ECO:0000313" key="4">
    <source>
        <dbReference type="EMBL" id="KAK7995903.1"/>
    </source>
</evidence>
<evidence type="ECO:0000259" key="3">
    <source>
        <dbReference type="Pfam" id="PF01764"/>
    </source>
</evidence>
<evidence type="ECO:0000313" key="5">
    <source>
        <dbReference type="Proteomes" id="UP001396898"/>
    </source>
</evidence>
<dbReference type="InterPro" id="IPR029058">
    <property type="entry name" value="AB_hydrolase_fold"/>
</dbReference>
<organism evidence="4 5">
    <name type="scientific">Apiospora marii</name>
    <dbReference type="NCBI Taxonomy" id="335849"/>
    <lineage>
        <taxon>Eukaryota</taxon>
        <taxon>Fungi</taxon>
        <taxon>Dikarya</taxon>
        <taxon>Ascomycota</taxon>
        <taxon>Pezizomycotina</taxon>
        <taxon>Sordariomycetes</taxon>
        <taxon>Xylariomycetidae</taxon>
        <taxon>Amphisphaeriales</taxon>
        <taxon>Apiosporaceae</taxon>
        <taxon>Apiospora</taxon>
    </lineage>
</organism>
<gene>
    <name evidence="4" type="ORF">PG991_015370</name>
</gene>